<dbReference type="Gene3D" id="3.40.50.300">
    <property type="entry name" value="P-loop containing nucleotide triphosphate hydrolases"/>
    <property type="match status" value="1"/>
</dbReference>
<dbReference type="InterPro" id="IPR012547">
    <property type="entry name" value="PDDEXK_9"/>
</dbReference>
<gene>
    <name evidence="2" type="ORF">IAA61_10125</name>
</gene>
<dbReference type="EMBL" id="DVNB01000102">
    <property type="protein sequence ID" value="HIU58149.1"/>
    <property type="molecule type" value="Genomic_DNA"/>
</dbReference>
<dbReference type="SUPFAM" id="SSF52540">
    <property type="entry name" value="P-loop containing nucleoside triphosphate hydrolases"/>
    <property type="match status" value="1"/>
</dbReference>
<dbReference type="PANTHER" id="PTHR34825">
    <property type="entry name" value="CONSERVED PROTEIN, WITH A WEAK D-GALACTARATE DEHYDRATASE/ALTRONATE HYDROLASE DOMAIN"/>
    <property type="match status" value="1"/>
</dbReference>
<name>A0A9D1MDB3_9FIRM</name>
<comment type="caution">
    <text evidence="2">The sequence shown here is derived from an EMBL/GenBank/DDBJ whole genome shotgun (WGS) entry which is preliminary data.</text>
</comment>
<dbReference type="Pfam" id="PF08011">
    <property type="entry name" value="PDDEXK_9"/>
    <property type="match status" value="1"/>
</dbReference>
<dbReference type="Pfam" id="PF09820">
    <property type="entry name" value="AAA-ATPase_like"/>
    <property type="match status" value="1"/>
</dbReference>
<dbReference type="InterPro" id="IPR018631">
    <property type="entry name" value="AAA-ATPase-like_dom"/>
</dbReference>
<evidence type="ECO:0000313" key="3">
    <source>
        <dbReference type="Proteomes" id="UP000824109"/>
    </source>
</evidence>
<proteinExistence type="predicted"/>
<evidence type="ECO:0000313" key="2">
    <source>
        <dbReference type="EMBL" id="HIU58149.1"/>
    </source>
</evidence>
<sequence length="522" mass="59760">MGVYLNPKNKGFRTALNSRIYVDKTGLIGLTNAAINTQQKYLCISRPRRFGKTMAANMLTAYYSKSEDSRSLFKGLKIEKEPSFEQHLNKHNVIFMNIQRFLSGAGSAYAVTEYINDRLLAELRKEYGSYIDETEKSLSQALEALYAETEEEFIFIVDEWDCIFREKETDSRSQERYLDFLRNLFKDQDYVSLVYMTGILPIKKYGTHSAINFREISMTNTEEFAEYVGFTESEVKALCEQYEMDFDEMCRWYDGYDLRNAGHIYNPKSVVDSMLTGEYKSFWTSTETYEALKRYIDMDFDGLRQSVTEMLGGGSCRIDTLTFNNDMNSFNSRDDILTLLVHLGYLAYDADTSSVSIPNEEVRDEFARSIKSSKWDGVIRAVSGSDKLLDATLNGDEEAVAAAIDEAHSDTVSILQYNNENALSCVISLAYYSARQFYTLQRECPAGKGFADIVFMPRKKTDKPAMIVELKWNASAEGAIEQIENREYIKALKDYRGAVLLVGINYDKAAKKHRCRIKKVII</sequence>
<reference evidence="2" key="2">
    <citation type="journal article" date="2021" name="PeerJ">
        <title>Extensive microbial diversity within the chicken gut microbiome revealed by metagenomics and culture.</title>
        <authorList>
            <person name="Gilroy R."/>
            <person name="Ravi A."/>
            <person name="Getino M."/>
            <person name="Pursley I."/>
            <person name="Horton D.L."/>
            <person name="Alikhan N.F."/>
            <person name="Baker D."/>
            <person name="Gharbi K."/>
            <person name="Hall N."/>
            <person name="Watson M."/>
            <person name="Adriaenssens E.M."/>
            <person name="Foster-Nyarko E."/>
            <person name="Jarju S."/>
            <person name="Secka A."/>
            <person name="Antonio M."/>
            <person name="Oren A."/>
            <person name="Chaudhuri R.R."/>
            <person name="La Ragione R."/>
            <person name="Hildebrand F."/>
            <person name="Pallen M.J."/>
        </authorList>
    </citation>
    <scope>NUCLEOTIDE SEQUENCE</scope>
    <source>
        <strain evidence="2">USAMLcec3-3695</strain>
    </source>
</reference>
<dbReference type="Proteomes" id="UP000824109">
    <property type="component" value="Unassembled WGS sequence"/>
</dbReference>
<evidence type="ECO:0000259" key="1">
    <source>
        <dbReference type="Pfam" id="PF09820"/>
    </source>
</evidence>
<organism evidence="2 3">
    <name type="scientific">Candidatus Ornithomonoglobus merdipullorum</name>
    <dbReference type="NCBI Taxonomy" id="2840895"/>
    <lineage>
        <taxon>Bacteria</taxon>
        <taxon>Bacillati</taxon>
        <taxon>Bacillota</taxon>
        <taxon>Clostridia</taxon>
        <taxon>Candidatus Ornithomonoglobus</taxon>
    </lineage>
</organism>
<dbReference type="PANTHER" id="PTHR34825:SF1">
    <property type="entry name" value="AAA-ATPASE-LIKE DOMAIN-CONTAINING PROTEIN"/>
    <property type="match status" value="1"/>
</dbReference>
<dbReference type="AlphaFoldDB" id="A0A9D1MDB3"/>
<reference evidence="2" key="1">
    <citation type="submission" date="2020-10" db="EMBL/GenBank/DDBJ databases">
        <authorList>
            <person name="Gilroy R."/>
        </authorList>
    </citation>
    <scope>NUCLEOTIDE SEQUENCE</scope>
    <source>
        <strain evidence="2">USAMLcec3-3695</strain>
    </source>
</reference>
<accession>A0A9D1MDB3</accession>
<feature type="domain" description="AAA-ATPase-like" evidence="1">
    <location>
        <begin position="18"/>
        <end position="205"/>
    </location>
</feature>
<protein>
    <submittedName>
        <fullName evidence="2">AAA family ATPase</fullName>
    </submittedName>
</protein>
<dbReference type="InterPro" id="IPR027417">
    <property type="entry name" value="P-loop_NTPase"/>
</dbReference>